<feature type="region of interest" description="Disordered" evidence="1">
    <location>
        <begin position="1074"/>
        <end position="1096"/>
    </location>
</feature>
<feature type="compositionally biased region" description="Basic residues" evidence="1">
    <location>
        <begin position="1076"/>
        <end position="1085"/>
    </location>
</feature>
<evidence type="ECO:0000313" key="2">
    <source>
        <dbReference type="EMBL" id="OBZ69378.1"/>
    </source>
</evidence>
<feature type="region of interest" description="Disordered" evidence="1">
    <location>
        <begin position="1115"/>
        <end position="1154"/>
    </location>
</feature>
<dbReference type="EMBL" id="LUGG01000017">
    <property type="protein sequence ID" value="OBZ69378.1"/>
    <property type="molecule type" value="Genomic_DNA"/>
</dbReference>
<feature type="compositionally biased region" description="Basic residues" evidence="1">
    <location>
        <begin position="1027"/>
        <end position="1039"/>
    </location>
</feature>
<feature type="compositionally biased region" description="Basic and acidic residues" evidence="1">
    <location>
        <begin position="898"/>
        <end position="925"/>
    </location>
</feature>
<evidence type="ECO:0000256" key="1">
    <source>
        <dbReference type="SAM" id="MobiDB-lite"/>
    </source>
</evidence>
<feature type="compositionally biased region" description="Acidic residues" evidence="1">
    <location>
        <begin position="926"/>
        <end position="938"/>
    </location>
</feature>
<gene>
    <name evidence="2" type="ORF">A0H81_10633</name>
</gene>
<feature type="region of interest" description="Disordered" evidence="1">
    <location>
        <begin position="877"/>
        <end position="946"/>
    </location>
</feature>
<feature type="region of interest" description="Disordered" evidence="1">
    <location>
        <begin position="1024"/>
        <end position="1052"/>
    </location>
</feature>
<accession>A0A1C7LY30</accession>
<keyword evidence="3" id="KW-1185">Reference proteome</keyword>
<protein>
    <submittedName>
        <fullName evidence="2">Uncharacterized protein</fullName>
    </submittedName>
</protein>
<reference evidence="2 3" key="1">
    <citation type="submission" date="2016-03" db="EMBL/GenBank/DDBJ databases">
        <title>Whole genome sequencing of Grifola frondosa 9006-11.</title>
        <authorList>
            <person name="Min B."/>
            <person name="Park H."/>
            <person name="Kim J.-G."/>
            <person name="Cho H."/>
            <person name="Oh Y.-L."/>
            <person name="Kong W.-S."/>
            <person name="Choi I.-G."/>
        </authorList>
    </citation>
    <scope>NUCLEOTIDE SEQUENCE [LARGE SCALE GENOMIC DNA]</scope>
    <source>
        <strain evidence="2 3">9006-11</strain>
    </source>
</reference>
<feature type="compositionally biased region" description="Basic and acidic residues" evidence="1">
    <location>
        <begin position="1115"/>
        <end position="1133"/>
    </location>
</feature>
<proteinExistence type="predicted"/>
<name>A0A1C7LY30_GRIFR</name>
<comment type="caution">
    <text evidence="2">The sequence shown here is derived from an EMBL/GenBank/DDBJ whole genome shotgun (WGS) entry which is preliminary data.</text>
</comment>
<organism evidence="2 3">
    <name type="scientific">Grifola frondosa</name>
    <name type="common">Maitake</name>
    <name type="synonym">Polyporus frondosus</name>
    <dbReference type="NCBI Taxonomy" id="5627"/>
    <lineage>
        <taxon>Eukaryota</taxon>
        <taxon>Fungi</taxon>
        <taxon>Dikarya</taxon>
        <taxon>Basidiomycota</taxon>
        <taxon>Agaricomycotina</taxon>
        <taxon>Agaricomycetes</taxon>
        <taxon>Polyporales</taxon>
        <taxon>Grifolaceae</taxon>
        <taxon>Grifola</taxon>
    </lineage>
</organism>
<dbReference type="OrthoDB" id="2804332at2759"/>
<sequence length="1154" mass="128472">MNFDDLFVPRNETAHDPLLQRSADIKPSDRPGPFNGKVAAGAFSDGSGTVWMTPNQDWMVNGVSANILGGPSYITPARHTTFVFHAHPCTDCRVSFGRTFGIWIGNVHRIWSGAMYEEKKKVGYQQALMLQQCVDCLHLLPTGPDTVIVLATHIQRLALEIAGYITWLNILIPRLSEPRFCATSILDILSCLMNDVTVAQELFWVSVPYWYVQALTPRVRIWRVVECTRPTNLSFEIAELQVIAQSSDVTNILHAPGQWQPVMLCHVANILCKMRLPPLNSSPTTASDIHTAKRVKLDIAPAVLSGSRPKKKAHHGARPKKKTVQLAIDMPPGQPHPSHAYAPPTNATVPSIWERALQHISTLPLLAVSSQYFFPPHICWNLHVETPRLAGMSIISSELGSFVWRTALYGNYVIDKQPLQSMATAVQERHECVETVRRLFANTGELPSYDPLATVHISRWPIMVDIANSSCTLHRQLMWEAHEANWHCELYALDSALLGTDTWHEFNCWQRDALVGAVWDGISGLNLMPEWERDMPMFCWKGSEEAGWEDCQPALRAFMMVMSSWPGMPAELRSGHEVVASCDGVMGARRWRHDELVFLTEFCIHEGTRKLLNSKSGGLWASCQHMAGEYLARFSDPFEEESEEDFELQVRSLSERQRKCKVKFPTETESECKARTDGIVEAIENWMKHQNHRKKQEAQKASILPLTIPAKAQSATAFSMFKHDHPDKPAVEVIEMDGVWKGNIGRWQQKAKEVFYNLPEDELTALEKRAEAINTANAQELSNLTLEAIRARHAAILPGVVTKMAKDWQTQTGWVGLYITGGVDQFEQLAARSIPIGVDTHGENFEEYLARKAGCDPSPLLMLVIVAAEVKMQGSADIEASDTTDPKDDAATMDASETTDHDVIKDPAHIKANETPDHEVASEIADKDEDGVDSEASETTDPMDATAIDAIETANRNRNVAEDATDIEASETPDPEDAVTIDTIETANRNVTNDITNVEVSETPSAMCLRMPPTLKRQIIHKDTAKTKKVKHIKTRKSKTGSSTNEVSETPECNVPEDITHIETSQILNKDMAKTKNVKHIKPGKSKTGSSTNGRRLQVPEGFVAQVSMHDCHATERSLGKDKTDGNRHDTKKAGATKRKGGRGTRKVMARGQT</sequence>
<dbReference type="Proteomes" id="UP000092993">
    <property type="component" value="Unassembled WGS sequence"/>
</dbReference>
<dbReference type="AlphaFoldDB" id="A0A1C7LY30"/>
<feature type="compositionally biased region" description="Basic residues" evidence="1">
    <location>
        <begin position="1135"/>
        <end position="1154"/>
    </location>
</feature>
<evidence type="ECO:0000313" key="3">
    <source>
        <dbReference type="Proteomes" id="UP000092993"/>
    </source>
</evidence>